<dbReference type="RefSeq" id="WP_380425745.1">
    <property type="nucleotide sequence ID" value="NZ_JBHRZV010000028.1"/>
</dbReference>
<sequence length="60" mass="7053">MIILKSERGWDLPLFYYRKILYVEDLTVNGIWSFTGIYIAFNVLLALGLVVKVVRGWMEE</sequence>
<evidence type="ECO:0000256" key="1">
    <source>
        <dbReference type="SAM" id="Phobius"/>
    </source>
</evidence>
<dbReference type="Proteomes" id="UP001595807">
    <property type="component" value="Unassembled WGS sequence"/>
</dbReference>
<keyword evidence="1" id="KW-0812">Transmembrane</keyword>
<evidence type="ECO:0000313" key="3">
    <source>
        <dbReference type="Proteomes" id="UP001595807"/>
    </source>
</evidence>
<evidence type="ECO:0000313" key="2">
    <source>
        <dbReference type="EMBL" id="MFC3927784.1"/>
    </source>
</evidence>
<feature type="transmembrane region" description="Helical" evidence="1">
    <location>
        <begin position="31"/>
        <end position="54"/>
    </location>
</feature>
<protein>
    <submittedName>
        <fullName evidence="2">DUF5966 family protein</fullName>
    </submittedName>
</protein>
<keyword evidence="1" id="KW-1133">Transmembrane helix</keyword>
<dbReference type="EMBL" id="JBHRZV010000028">
    <property type="protein sequence ID" value="MFC3927784.1"/>
    <property type="molecule type" value="Genomic_DNA"/>
</dbReference>
<reference evidence="3" key="1">
    <citation type="journal article" date="2019" name="Int. J. Syst. Evol. Microbiol.">
        <title>The Global Catalogue of Microorganisms (GCM) 10K type strain sequencing project: providing services to taxonomists for standard genome sequencing and annotation.</title>
        <authorList>
            <consortium name="The Broad Institute Genomics Platform"/>
            <consortium name="The Broad Institute Genome Sequencing Center for Infectious Disease"/>
            <person name="Wu L."/>
            <person name="Ma J."/>
        </authorList>
    </citation>
    <scope>NUCLEOTIDE SEQUENCE [LARGE SCALE GENOMIC DNA]</scope>
    <source>
        <strain evidence="3">CCUG 67170</strain>
    </source>
</reference>
<gene>
    <name evidence="2" type="ORF">ACFORF_04045</name>
</gene>
<keyword evidence="3" id="KW-1185">Reference proteome</keyword>
<comment type="caution">
    <text evidence="2">The sequence shown here is derived from an EMBL/GenBank/DDBJ whole genome shotgun (WGS) entry which is preliminary data.</text>
</comment>
<organism evidence="2 3">
    <name type="scientific">Streptococcus caprae</name>
    <dbReference type="NCBI Taxonomy" id="1640501"/>
    <lineage>
        <taxon>Bacteria</taxon>
        <taxon>Bacillati</taxon>
        <taxon>Bacillota</taxon>
        <taxon>Bacilli</taxon>
        <taxon>Lactobacillales</taxon>
        <taxon>Streptococcaceae</taxon>
        <taxon>Streptococcus</taxon>
    </lineage>
</organism>
<keyword evidence="1" id="KW-0472">Membrane</keyword>
<dbReference type="Pfam" id="PF19391">
    <property type="entry name" value="DUF5966"/>
    <property type="match status" value="1"/>
</dbReference>
<name>A0ABV8CUH2_9STRE</name>
<accession>A0ABV8CUH2</accession>
<dbReference type="InterPro" id="IPR046010">
    <property type="entry name" value="DUF5966"/>
</dbReference>
<proteinExistence type="predicted"/>